<reference evidence="2 3" key="1">
    <citation type="submission" date="2016-10" db="EMBL/GenBank/DDBJ databases">
        <authorList>
            <person name="de Groot N.N."/>
        </authorList>
    </citation>
    <scope>NUCLEOTIDE SEQUENCE [LARGE SCALE GENOMIC DNA]</scope>
    <source>
        <strain evidence="2 3">CGMCC 1.9157</strain>
    </source>
</reference>
<dbReference type="InterPro" id="IPR050179">
    <property type="entry name" value="Trans_hexapeptide_repeat"/>
</dbReference>
<comment type="similarity">
    <text evidence="1">Belongs to the transferase hexapeptide repeat family.</text>
</comment>
<name>A0A1I5H8D1_9HYPH</name>
<evidence type="ECO:0000313" key="3">
    <source>
        <dbReference type="Proteomes" id="UP000199236"/>
    </source>
</evidence>
<proteinExistence type="inferred from homology"/>
<dbReference type="Gene3D" id="2.160.10.10">
    <property type="entry name" value="Hexapeptide repeat proteins"/>
    <property type="match status" value="1"/>
</dbReference>
<evidence type="ECO:0000256" key="1">
    <source>
        <dbReference type="ARBA" id="ARBA00007274"/>
    </source>
</evidence>
<dbReference type="PANTHER" id="PTHR43300">
    <property type="entry name" value="ACETYLTRANSFERASE"/>
    <property type="match status" value="1"/>
</dbReference>
<keyword evidence="2" id="KW-0808">Transferase</keyword>
<protein>
    <submittedName>
        <fullName evidence="2">Acetyltransferase (Isoleucine patch superfamily)</fullName>
    </submittedName>
</protein>
<sequence>MVFWRSNNNARKRFHETTKVSASARISDDTQLGKYCYVGNYSDITKATIGNYVSIANNVSIGSGEHHLTNISTSSLFYDDPYEELTQGDCSLGSDAWVGVDAIIRRGVSIGIGGVVGANSFVNADVPDFGIVVGSPARLIGFRFSEAQREAILKSQWWEEDLERARTIMKQLKVNMFAV</sequence>
<evidence type="ECO:0000313" key="2">
    <source>
        <dbReference type="EMBL" id="SFO44467.1"/>
    </source>
</evidence>
<dbReference type="CDD" id="cd03349">
    <property type="entry name" value="LbH_XAT"/>
    <property type="match status" value="1"/>
</dbReference>
<dbReference type="STRING" id="655353.SAMN04488056_10685"/>
<dbReference type="SUPFAM" id="SSF51161">
    <property type="entry name" value="Trimeric LpxA-like enzymes"/>
    <property type="match status" value="1"/>
</dbReference>
<dbReference type="EMBL" id="FOVR01000006">
    <property type="protein sequence ID" value="SFO44467.1"/>
    <property type="molecule type" value="Genomic_DNA"/>
</dbReference>
<gene>
    <name evidence="2" type="ORF">SAMN04488056_10685</name>
</gene>
<dbReference type="AlphaFoldDB" id="A0A1I5H8D1"/>
<dbReference type="GO" id="GO:0016740">
    <property type="term" value="F:transferase activity"/>
    <property type="evidence" value="ECO:0007669"/>
    <property type="project" value="UniProtKB-KW"/>
</dbReference>
<accession>A0A1I5H8D1</accession>
<dbReference type="RefSeq" id="WP_090072868.1">
    <property type="nucleotide sequence ID" value="NZ_FOVR01000006.1"/>
</dbReference>
<dbReference type="InterPro" id="IPR011004">
    <property type="entry name" value="Trimer_LpxA-like_sf"/>
</dbReference>
<dbReference type="PANTHER" id="PTHR43300:SF11">
    <property type="entry name" value="ACETYLTRANSFERASE RV3034C-RELATED"/>
    <property type="match status" value="1"/>
</dbReference>
<keyword evidence="3" id="KW-1185">Reference proteome</keyword>
<organism evidence="2 3">
    <name type="scientific">Cohaesibacter marisflavi</name>
    <dbReference type="NCBI Taxonomy" id="655353"/>
    <lineage>
        <taxon>Bacteria</taxon>
        <taxon>Pseudomonadati</taxon>
        <taxon>Pseudomonadota</taxon>
        <taxon>Alphaproteobacteria</taxon>
        <taxon>Hyphomicrobiales</taxon>
        <taxon>Cohaesibacteraceae</taxon>
    </lineage>
</organism>
<dbReference type="Proteomes" id="UP000199236">
    <property type="component" value="Unassembled WGS sequence"/>
</dbReference>